<evidence type="ECO:0000313" key="2">
    <source>
        <dbReference type="EMBL" id="CCD34794.1"/>
    </source>
</evidence>
<dbReference type="HOGENOM" id="CLU_2704542_0_0_1"/>
<keyword evidence="1" id="KW-0812">Transmembrane</keyword>
<evidence type="ECO:0000313" key="3">
    <source>
        <dbReference type="Proteomes" id="UP000008177"/>
    </source>
</evidence>
<keyword evidence="1" id="KW-1133">Transmembrane helix</keyword>
<dbReference type="EMBL" id="FQ790317">
    <property type="protein sequence ID" value="CCD34794.1"/>
    <property type="molecule type" value="Genomic_DNA"/>
</dbReference>
<dbReference type="InParanoid" id="G2YCG5"/>
<keyword evidence="1" id="KW-0472">Membrane</keyword>
<dbReference type="Proteomes" id="UP000008177">
    <property type="component" value="Unplaced contigs"/>
</dbReference>
<name>G2YCG5_BOTF4</name>
<evidence type="ECO:0000256" key="1">
    <source>
        <dbReference type="SAM" id="Phobius"/>
    </source>
</evidence>
<reference evidence="3" key="1">
    <citation type="journal article" date="2011" name="PLoS Genet.">
        <title>Genomic analysis of the necrotrophic fungal pathogens Sclerotinia sclerotiorum and Botrytis cinerea.</title>
        <authorList>
            <person name="Amselem J."/>
            <person name="Cuomo C.A."/>
            <person name="van Kan J.A."/>
            <person name="Viaud M."/>
            <person name="Benito E.P."/>
            <person name="Couloux A."/>
            <person name="Coutinho P.M."/>
            <person name="de Vries R.P."/>
            <person name="Dyer P.S."/>
            <person name="Fillinger S."/>
            <person name="Fournier E."/>
            <person name="Gout L."/>
            <person name="Hahn M."/>
            <person name="Kohn L."/>
            <person name="Lapalu N."/>
            <person name="Plummer K.M."/>
            <person name="Pradier J.M."/>
            <person name="Quevillon E."/>
            <person name="Sharon A."/>
            <person name="Simon A."/>
            <person name="ten Have A."/>
            <person name="Tudzynski B."/>
            <person name="Tudzynski P."/>
            <person name="Wincker P."/>
            <person name="Andrew M."/>
            <person name="Anthouard V."/>
            <person name="Beever R.E."/>
            <person name="Beffa R."/>
            <person name="Benoit I."/>
            <person name="Bouzid O."/>
            <person name="Brault B."/>
            <person name="Chen Z."/>
            <person name="Choquer M."/>
            <person name="Collemare J."/>
            <person name="Cotton P."/>
            <person name="Danchin E.G."/>
            <person name="Da Silva C."/>
            <person name="Gautier A."/>
            <person name="Giraud C."/>
            <person name="Giraud T."/>
            <person name="Gonzalez C."/>
            <person name="Grossetete S."/>
            <person name="Guldener U."/>
            <person name="Henrissat B."/>
            <person name="Howlett B.J."/>
            <person name="Kodira C."/>
            <person name="Kretschmer M."/>
            <person name="Lappartient A."/>
            <person name="Leroch M."/>
            <person name="Levis C."/>
            <person name="Mauceli E."/>
            <person name="Neuveglise C."/>
            <person name="Oeser B."/>
            <person name="Pearson M."/>
            <person name="Poulain J."/>
            <person name="Poussereau N."/>
            <person name="Quesneville H."/>
            <person name="Rascle C."/>
            <person name="Schumacher J."/>
            <person name="Segurens B."/>
            <person name="Sexton A."/>
            <person name="Silva E."/>
            <person name="Sirven C."/>
            <person name="Soanes D.M."/>
            <person name="Talbot N.J."/>
            <person name="Templeton M."/>
            <person name="Yandava C."/>
            <person name="Yarden O."/>
            <person name="Zeng Q."/>
            <person name="Rollins J.A."/>
            <person name="Lebrun M.H."/>
            <person name="Dickman M."/>
        </authorList>
    </citation>
    <scope>NUCLEOTIDE SEQUENCE [LARGE SCALE GENOMIC DNA]</scope>
    <source>
        <strain evidence="3">T4</strain>
    </source>
</reference>
<dbReference type="AlphaFoldDB" id="G2YCG5"/>
<proteinExistence type="predicted"/>
<sequence>MPGQADRRTYGLRYQGTARPFGPTLQHRTCPSSIINLARRTEGEYAVREGVCFDICFAFAFAFAFALLHGCVQ</sequence>
<gene>
    <name evidence="2" type="ORF">BofuT4_uP098530.1</name>
</gene>
<protein>
    <submittedName>
        <fullName evidence="2">Uncharacterized protein</fullName>
    </submittedName>
</protein>
<feature type="transmembrane region" description="Helical" evidence="1">
    <location>
        <begin position="50"/>
        <end position="68"/>
    </location>
</feature>
<accession>G2YCG5</accession>
<organism evidence="2 3">
    <name type="scientific">Botryotinia fuckeliana (strain T4)</name>
    <name type="common">Noble rot fungus</name>
    <name type="synonym">Botrytis cinerea</name>
    <dbReference type="NCBI Taxonomy" id="999810"/>
    <lineage>
        <taxon>Eukaryota</taxon>
        <taxon>Fungi</taxon>
        <taxon>Dikarya</taxon>
        <taxon>Ascomycota</taxon>
        <taxon>Pezizomycotina</taxon>
        <taxon>Leotiomycetes</taxon>
        <taxon>Helotiales</taxon>
        <taxon>Sclerotiniaceae</taxon>
        <taxon>Botrytis</taxon>
    </lineage>
</organism>